<organism evidence="3 4">
    <name type="scientific">Flagellimonas maritima</name>
    <dbReference type="NCBI Taxonomy" id="1383885"/>
    <lineage>
        <taxon>Bacteria</taxon>
        <taxon>Pseudomonadati</taxon>
        <taxon>Bacteroidota</taxon>
        <taxon>Flavobacteriia</taxon>
        <taxon>Flavobacteriales</taxon>
        <taxon>Flavobacteriaceae</taxon>
        <taxon>Flagellimonas</taxon>
    </lineage>
</organism>
<evidence type="ECO:0000313" key="4">
    <source>
        <dbReference type="Proteomes" id="UP000248536"/>
    </source>
</evidence>
<reference evidence="3 4" key="1">
    <citation type="submission" date="2018-06" db="EMBL/GenBank/DDBJ databases">
        <title>Spongiibacterium sp. HME9304 Genome sequencing and assembly.</title>
        <authorList>
            <person name="Kang H."/>
            <person name="Kim H."/>
            <person name="Joh K."/>
        </authorList>
    </citation>
    <scope>NUCLEOTIDE SEQUENCE [LARGE SCALE GENOMIC DNA]</scope>
    <source>
        <strain evidence="3 4">HME9304</strain>
    </source>
</reference>
<dbReference type="RefSeq" id="WP_239023353.1">
    <property type="nucleotide sequence ID" value="NZ_CP030104.1"/>
</dbReference>
<dbReference type="KEGG" id="spon:HME9304_00137"/>
<dbReference type="Proteomes" id="UP000248536">
    <property type="component" value="Chromosome"/>
</dbReference>
<protein>
    <recommendedName>
        <fullName evidence="2">2TM domain-containing protein</fullName>
    </recommendedName>
</protein>
<name>A0A2Z4LN33_9FLAO</name>
<keyword evidence="4" id="KW-1185">Reference proteome</keyword>
<keyword evidence="1" id="KW-0472">Membrane</keyword>
<sequence length="105" mass="12970">MEIIMELYNQEKFKRAKRQIEKLKGFYIHLAVYVAVNAFILVNIYLNTDNFWEWGHFFTLFGWGIGVVFHAARTFNFNPFFNKKWEERQIQKYIEEDKREMDKYK</sequence>
<gene>
    <name evidence="3" type="ORF">HME9304_00137</name>
</gene>
<evidence type="ECO:0000313" key="3">
    <source>
        <dbReference type="EMBL" id="AWX43150.1"/>
    </source>
</evidence>
<keyword evidence="1" id="KW-1133">Transmembrane helix</keyword>
<keyword evidence="1" id="KW-0812">Transmembrane</keyword>
<feature type="domain" description="2TM" evidence="2">
    <location>
        <begin position="14"/>
        <end position="95"/>
    </location>
</feature>
<accession>A0A2Z4LN33</accession>
<evidence type="ECO:0000259" key="2">
    <source>
        <dbReference type="Pfam" id="PF13239"/>
    </source>
</evidence>
<feature type="transmembrane region" description="Helical" evidence="1">
    <location>
        <begin position="57"/>
        <end position="75"/>
    </location>
</feature>
<dbReference type="Pfam" id="PF13239">
    <property type="entry name" value="2TM"/>
    <property type="match status" value="1"/>
</dbReference>
<proteinExistence type="predicted"/>
<dbReference type="AlphaFoldDB" id="A0A2Z4LN33"/>
<feature type="transmembrane region" description="Helical" evidence="1">
    <location>
        <begin position="25"/>
        <end position="45"/>
    </location>
</feature>
<dbReference type="InterPro" id="IPR025698">
    <property type="entry name" value="2TM_dom"/>
</dbReference>
<evidence type="ECO:0000256" key="1">
    <source>
        <dbReference type="SAM" id="Phobius"/>
    </source>
</evidence>
<dbReference type="EMBL" id="CP030104">
    <property type="protein sequence ID" value="AWX43150.1"/>
    <property type="molecule type" value="Genomic_DNA"/>
</dbReference>